<gene>
    <name evidence="4" type="ORF">FSB_LOCUS40546</name>
</gene>
<evidence type="ECO:0000259" key="2">
    <source>
        <dbReference type="Pfam" id="PF07734"/>
    </source>
</evidence>
<keyword evidence="1" id="KW-0472">Membrane</keyword>
<dbReference type="InterPro" id="IPR006527">
    <property type="entry name" value="F-box-assoc_dom_typ1"/>
</dbReference>
<organism evidence="4">
    <name type="scientific">Fagus sylvatica</name>
    <name type="common">Beechnut</name>
    <dbReference type="NCBI Taxonomy" id="28930"/>
    <lineage>
        <taxon>Eukaryota</taxon>
        <taxon>Viridiplantae</taxon>
        <taxon>Streptophyta</taxon>
        <taxon>Embryophyta</taxon>
        <taxon>Tracheophyta</taxon>
        <taxon>Spermatophyta</taxon>
        <taxon>Magnoliopsida</taxon>
        <taxon>eudicotyledons</taxon>
        <taxon>Gunneridae</taxon>
        <taxon>Pentapetalae</taxon>
        <taxon>rosids</taxon>
        <taxon>fabids</taxon>
        <taxon>Fagales</taxon>
        <taxon>Fagaceae</taxon>
        <taxon>Fagus</taxon>
    </lineage>
</organism>
<evidence type="ECO:0000313" key="4">
    <source>
        <dbReference type="EMBL" id="SPD12664.1"/>
    </source>
</evidence>
<sequence>MQGFHNGCRPIIGLDGCHLKGVYGGQLLSAVGRDGNDNLFPISMAVVEAETKDSWTWFLMELTEDIKAQEKMKSSWISDRHKGLTKKFQQIMSTADHIGLDVKAHEWLSNVPPSTWFRSHFSTKSKCAILVNNPVEADINTLSTDSWRRIKSLESEPKIGSIVFFYDSPCLFFNRALPSIAYFQEHGLIILSFDVDDERFRNIMLPQDYLNGHNEVVTSSIERLAVIKGSLALIVFSNYFDAITTKCHIWVMREYGVVESWTKTSVPVHSVKNFYGYTVNGKLLIENANRLVSFDPKSLNENVLAIEAADWMGHTDTANSMGADRGIPTDHANFKIEFKRKELKYAMSNETSCSTAIDCVAHGLAYHSQNNDFKILRIGQVNKLWAKAEVYTLSMDSWRELVMPVESLTRSRSIGTQESFCLFLNGALHTRVDCAEGRFILSFDVNDERFRKIMLPQNYLVGVSVIFEQLAVILGLLTLFLVTMWMKLLNFCSCTDNGELLIEKVTELVSLDLESLNENKLAIQDVQWMDYTPNSIESLVLLDGINVSSEYED</sequence>
<feature type="domain" description="F-box associated beta-propeller type 1" evidence="2">
    <location>
        <begin position="360"/>
        <end position="459"/>
    </location>
</feature>
<dbReference type="Pfam" id="PF07734">
    <property type="entry name" value="FBA_1"/>
    <property type="match status" value="2"/>
</dbReference>
<dbReference type="EMBL" id="OIVN01003648">
    <property type="protein sequence ID" value="SPD12664.1"/>
    <property type="molecule type" value="Genomic_DNA"/>
</dbReference>
<feature type="domain" description="MULE transposase" evidence="3">
    <location>
        <begin position="12"/>
        <end position="97"/>
    </location>
</feature>
<keyword evidence="1" id="KW-0812">Transmembrane</keyword>
<accession>A0A2N9HLV9</accession>
<evidence type="ECO:0000256" key="1">
    <source>
        <dbReference type="SAM" id="Phobius"/>
    </source>
</evidence>
<protein>
    <recommendedName>
        <fullName evidence="5">F-box associated domain-containing protein</fullName>
    </recommendedName>
</protein>
<dbReference type="PANTHER" id="PTHR31973">
    <property type="entry name" value="POLYPROTEIN, PUTATIVE-RELATED"/>
    <property type="match status" value="1"/>
</dbReference>
<name>A0A2N9HLV9_FAGSY</name>
<dbReference type="PANTHER" id="PTHR31973:SF187">
    <property type="entry name" value="MUTATOR TRANSPOSASE MUDRA PROTEIN"/>
    <property type="match status" value="1"/>
</dbReference>
<dbReference type="Pfam" id="PF10551">
    <property type="entry name" value="MULE"/>
    <property type="match status" value="1"/>
</dbReference>
<feature type="transmembrane region" description="Helical" evidence="1">
    <location>
        <begin position="459"/>
        <end position="482"/>
    </location>
</feature>
<evidence type="ECO:0000259" key="3">
    <source>
        <dbReference type="Pfam" id="PF10551"/>
    </source>
</evidence>
<dbReference type="AlphaFoldDB" id="A0A2N9HLV9"/>
<proteinExistence type="predicted"/>
<feature type="domain" description="F-box associated beta-propeller type 1" evidence="2">
    <location>
        <begin position="135"/>
        <end position="303"/>
    </location>
</feature>
<reference evidence="4" key="1">
    <citation type="submission" date="2018-02" db="EMBL/GenBank/DDBJ databases">
        <authorList>
            <person name="Cohen D.B."/>
            <person name="Kent A.D."/>
        </authorList>
    </citation>
    <scope>NUCLEOTIDE SEQUENCE</scope>
</reference>
<evidence type="ECO:0008006" key="5">
    <source>
        <dbReference type="Google" id="ProtNLM"/>
    </source>
</evidence>
<dbReference type="InterPro" id="IPR018289">
    <property type="entry name" value="MULE_transposase_dom"/>
</dbReference>
<keyword evidence="1" id="KW-1133">Transmembrane helix</keyword>